<dbReference type="Proteomes" id="UP000319837">
    <property type="component" value="Unassembled WGS sequence"/>
</dbReference>
<organism evidence="1 2">
    <name type="scientific">Niallia circulans</name>
    <name type="common">Bacillus circulans</name>
    <dbReference type="NCBI Taxonomy" id="1397"/>
    <lineage>
        <taxon>Bacteria</taxon>
        <taxon>Bacillati</taxon>
        <taxon>Bacillota</taxon>
        <taxon>Bacilli</taxon>
        <taxon>Bacillales</taxon>
        <taxon>Bacillaceae</taxon>
        <taxon>Niallia</taxon>
    </lineage>
</organism>
<sequence length="151" mass="17587">MEEHTFNHLTDEEKVLFFILLSKEILNDFSQLEDRQLAQNAISKSLEWVKNEEEIGYELYDLLDDEENGITIIQEMSDNEKDIAAWNCIIDTVAYTSRKAMEKEGVEYFPEPIALVDDSLVEHFISSMEQVKDNSTLLIEKTYEQLLSNLD</sequence>
<dbReference type="EMBL" id="RIBP01000001">
    <property type="protein sequence ID" value="TRZ39535.1"/>
    <property type="molecule type" value="Genomic_DNA"/>
</dbReference>
<comment type="caution">
    <text evidence="1">The sequence shown here is derived from an EMBL/GenBank/DDBJ whole genome shotgun (WGS) entry which is preliminary data.</text>
</comment>
<dbReference type="AlphaFoldDB" id="A0A553SRB5"/>
<reference evidence="2" key="1">
    <citation type="submission" date="2018-10" db="EMBL/GenBank/DDBJ databases">
        <title>FDA dAtabase for Regulatory Grade micrObial Sequences (FDA-ARGOS): Supporting development and validation of Infectious Disease Dx tests.</title>
        <authorList>
            <person name="Minogue T."/>
            <person name="Wolcott M."/>
            <person name="Wasieloski L."/>
            <person name="Aguilar W."/>
            <person name="Moore D."/>
            <person name="Tallon L."/>
            <person name="Sadzewicz L."/>
            <person name="Sengamalay N."/>
            <person name="Ott S."/>
            <person name="Godinez A."/>
            <person name="Nagaraj S."/>
            <person name="Vavikolanu K."/>
            <person name="Vyas G."/>
            <person name="Nadendla S."/>
            <person name="George J."/>
            <person name="Sichtig H."/>
        </authorList>
    </citation>
    <scope>NUCLEOTIDE SEQUENCE [LARGE SCALE GENOMIC DNA]</scope>
    <source>
        <strain evidence="2">FDAARGOS_343</strain>
    </source>
</reference>
<name>A0A553SRB5_NIACI</name>
<dbReference type="Pfam" id="PF14434">
    <property type="entry name" value="Imm6"/>
    <property type="match status" value="1"/>
</dbReference>
<dbReference type="RefSeq" id="WP_185762975.1">
    <property type="nucleotide sequence ID" value="NZ_RIBP01000001.1"/>
</dbReference>
<proteinExistence type="predicted"/>
<evidence type="ECO:0008006" key="3">
    <source>
        <dbReference type="Google" id="ProtNLM"/>
    </source>
</evidence>
<evidence type="ECO:0000313" key="2">
    <source>
        <dbReference type="Proteomes" id="UP000319837"/>
    </source>
</evidence>
<gene>
    <name evidence="1" type="ORF">CEQ21_00755</name>
</gene>
<dbReference type="InterPro" id="IPR025674">
    <property type="entry name" value="Imm6"/>
</dbReference>
<protein>
    <recommendedName>
        <fullName evidence="3">Immunity protein Imm6</fullName>
    </recommendedName>
</protein>
<accession>A0A553SRB5</accession>
<evidence type="ECO:0000313" key="1">
    <source>
        <dbReference type="EMBL" id="TRZ39535.1"/>
    </source>
</evidence>